<name>A0A914V5E6_9BILA</name>
<dbReference type="Proteomes" id="UP000887566">
    <property type="component" value="Unplaced"/>
</dbReference>
<sequence>MSRQLPAGKRCSALISLHSCAICLRVVKVIADFTGGVSDARTLRVLPFPPVLQPPSHSPPHRYLSFLLLSSARRSAVCEAIDLAAVAVTCCLPAAVRQVALARVASAAQSSGRCVASLRSSTVGEGREKIEREGEKGVLVHGGRPAGVRADLPHFVSWAPGEVRVRGRRAVPYSFWSGRVASRVAATHPDQEDLCRITRSPRQTARRRTQLPCGRR</sequence>
<reference evidence="2" key="1">
    <citation type="submission" date="2022-11" db="UniProtKB">
        <authorList>
            <consortium name="WormBaseParasite"/>
        </authorList>
    </citation>
    <scope>IDENTIFICATION</scope>
</reference>
<proteinExistence type="predicted"/>
<evidence type="ECO:0000313" key="2">
    <source>
        <dbReference type="WBParaSite" id="PSAMB.scaffold1562size29965.g13874.t1"/>
    </source>
</evidence>
<protein>
    <submittedName>
        <fullName evidence="2">Uncharacterized protein</fullName>
    </submittedName>
</protein>
<evidence type="ECO:0000313" key="1">
    <source>
        <dbReference type="Proteomes" id="UP000887566"/>
    </source>
</evidence>
<dbReference type="AlphaFoldDB" id="A0A914V5E6"/>
<organism evidence="1 2">
    <name type="scientific">Plectus sambesii</name>
    <dbReference type="NCBI Taxonomy" id="2011161"/>
    <lineage>
        <taxon>Eukaryota</taxon>
        <taxon>Metazoa</taxon>
        <taxon>Ecdysozoa</taxon>
        <taxon>Nematoda</taxon>
        <taxon>Chromadorea</taxon>
        <taxon>Plectida</taxon>
        <taxon>Plectina</taxon>
        <taxon>Plectoidea</taxon>
        <taxon>Plectidae</taxon>
        <taxon>Plectus</taxon>
    </lineage>
</organism>
<accession>A0A914V5E6</accession>
<dbReference type="WBParaSite" id="PSAMB.scaffold1562size29965.g13874.t1">
    <property type="protein sequence ID" value="PSAMB.scaffold1562size29965.g13874.t1"/>
    <property type="gene ID" value="PSAMB.scaffold1562size29965.g13874"/>
</dbReference>
<keyword evidence="1" id="KW-1185">Reference proteome</keyword>